<dbReference type="EMBL" id="CAFBIY010000235">
    <property type="protein sequence ID" value="CAB4853323.1"/>
    <property type="molecule type" value="Genomic_DNA"/>
</dbReference>
<dbReference type="EMBL" id="CAEZYF010000026">
    <property type="protein sequence ID" value="CAB4741740.1"/>
    <property type="molecule type" value="Genomic_DNA"/>
</dbReference>
<keyword evidence="1" id="KW-0812">Transmembrane</keyword>
<gene>
    <name evidence="3" type="ORF">UFOPK2656_02953</name>
    <name evidence="4" type="ORF">UFOPK3099_03018</name>
    <name evidence="5" type="ORF">UFOPK3267_02851</name>
    <name evidence="6" type="ORF">UFOPK3651_03464</name>
    <name evidence="7" type="ORF">UFOPK3931_03097</name>
    <name evidence="2" type="ORF">UFOPK4189_02656</name>
</gene>
<feature type="transmembrane region" description="Helical" evidence="1">
    <location>
        <begin position="97"/>
        <end position="118"/>
    </location>
</feature>
<evidence type="ECO:0000313" key="5">
    <source>
        <dbReference type="EMBL" id="CAB4853323.1"/>
    </source>
</evidence>
<keyword evidence="1" id="KW-0472">Membrane</keyword>
<dbReference type="EMBL" id="CAESGF010000020">
    <property type="protein sequence ID" value="CAB4364899.1"/>
    <property type="molecule type" value="Genomic_DNA"/>
</dbReference>
<evidence type="ECO:0000313" key="2">
    <source>
        <dbReference type="EMBL" id="CAB4364899.1"/>
    </source>
</evidence>
<keyword evidence="1" id="KW-1133">Transmembrane helix</keyword>
<dbReference type="EMBL" id="CAFBMT010000045">
    <property type="protein sequence ID" value="CAB4960260.1"/>
    <property type="molecule type" value="Genomic_DNA"/>
</dbReference>
<name>A0A6J7QF37_9ZZZZ</name>
<evidence type="ECO:0000256" key="1">
    <source>
        <dbReference type="SAM" id="Phobius"/>
    </source>
</evidence>
<organism evidence="7">
    <name type="scientific">freshwater metagenome</name>
    <dbReference type="NCBI Taxonomy" id="449393"/>
    <lineage>
        <taxon>unclassified sequences</taxon>
        <taxon>metagenomes</taxon>
        <taxon>ecological metagenomes</taxon>
    </lineage>
</organism>
<evidence type="ECO:0000313" key="7">
    <source>
        <dbReference type="EMBL" id="CAB5016267.1"/>
    </source>
</evidence>
<feature type="transmembrane region" description="Helical" evidence="1">
    <location>
        <begin position="56"/>
        <end position="77"/>
    </location>
</feature>
<evidence type="ECO:0000313" key="4">
    <source>
        <dbReference type="EMBL" id="CAB4836119.1"/>
    </source>
</evidence>
<evidence type="ECO:0000313" key="3">
    <source>
        <dbReference type="EMBL" id="CAB4741740.1"/>
    </source>
</evidence>
<reference evidence="7" key="1">
    <citation type="submission" date="2020-05" db="EMBL/GenBank/DDBJ databases">
        <authorList>
            <person name="Chiriac C."/>
            <person name="Salcher M."/>
            <person name="Ghai R."/>
            <person name="Kavagutti S V."/>
        </authorList>
    </citation>
    <scope>NUCLEOTIDE SEQUENCE</scope>
</reference>
<proteinExistence type="predicted"/>
<dbReference type="AlphaFoldDB" id="A0A6J7QF37"/>
<feature type="transmembrane region" description="Helical" evidence="1">
    <location>
        <begin position="23"/>
        <end position="44"/>
    </location>
</feature>
<evidence type="ECO:0000313" key="6">
    <source>
        <dbReference type="EMBL" id="CAB4960260.1"/>
    </source>
</evidence>
<dbReference type="EMBL" id="CAFAAV010000370">
    <property type="protein sequence ID" value="CAB4836119.1"/>
    <property type="molecule type" value="Genomic_DNA"/>
</dbReference>
<feature type="transmembrane region" description="Helical" evidence="1">
    <location>
        <begin position="177"/>
        <end position="198"/>
    </location>
</feature>
<accession>A0A6J7QF37</accession>
<protein>
    <submittedName>
        <fullName evidence="7">Unannotated protein</fullName>
    </submittedName>
</protein>
<feature type="transmembrane region" description="Helical" evidence="1">
    <location>
        <begin position="130"/>
        <end position="156"/>
    </location>
</feature>
<dbReference type="EMBL" id="CAFBOL010000135">
    <property type="protein sequence ID" value="CAB5016267.1"/>
    <property type="molecule type" value="Genomic_DNA"/>
</dbReference>
<sequence length="201" mass="21444">MHTATMDAPTGASQGHLPKRIQIVPLVSLPVVALLVGFVIYAIASDELWPLMLSHVAGGALWTSIDLFVGLAVGPIIGTMSPPARAEFSAKFMPKMVIIMPTVVTMTLATGLQIAMKMHNLNIGSGARPWLIASMIVVGIMAVVALGVLEPANITVLWEMNKSQPDPEIIGRMMKRFVYTAGITGIMQIATLVIMTRVGTL</sequence>